<feature type="region of interest" description="Disordered" evidence="1">
    <location>
        <begin position="1"/>
        <end position="20"/>
    </location>
</feature>
<dbReference type="EMBL" id="VSSQ01013116">
    <property type="protein sequence ID" value="MPM50769.1"/>
    <property type="molecule type" value="Genomic_DNA"/>
</dbReference>
<gene>
    <name evidence="2" type="ORF">SDC9_97512</name>
</gene>
<dbReference type="AlphaFoldDB" id="A0A645AC70"/>
<evidence type="ECO:0000256" key="1">
    <source>
        <dbReference type="SAM" id="MobiDB-lite"/>
    </source>
</evidence>
<proteinExistence type="predicted"/>
<protein>
    <submittedName>
        <fullName evidence="2">Uncharacterized protein</fullName>
    </submittedName>
</protein>
<sequence>MTAAGDAGRGAGGGGDHLDDGDVVAFTCVVQDGRGGGVAGDDEHLHAALVEVVEAFQGELAHRRQRLGAVRGPGGVAEVDDVLVRQLVDDRSHHGQPAES</sequence>
<name>A0A645AC70_9ZZZZ</name>
<evidence type="ECO:0000313" key="2">
    <source>
        <dbReference type="EMBL" id="MPM50769.1"/>
    </source>
</evidence>
<reference evidence="2" key="1">
    <citation type="submission" date="2019-08" db="EMBL/GenBank/DDBJ databases">
        <authorList>
            <person name="Kucharzyk K."/>
            <person name="Murdoch R.W."/>
            <person name="Higgins S."/>
            <person name="Loffler F."/>
        </authorList>
    </citation>
    <scope>NUCLEOTIDE SEQUENCE</scope>
</reference>
<comment type="caution">
    <text evidence="2">The sequence shown here is derived from an EMBL/GenBank/DDBJ whole genome shotgun (WGS) entry which is preliminary data.</text>
</comment>
<organism evidence="2">
    <name type="scientific">bioreactor metagenome</name>
    <dbReference type="NCBI Taxonomy" id="1076179"/>
    <lineage>
        <taxon>unclassified sequences</taxon>
        <taxon>metagenomes</taxon>
        <taxon>ecological metagenomes</taxon>
    </lineage>
</organism>
<accession>A0A645AC70</accession>